<dbReference type="SMART" id="SM00382">
    <property type="entry name" value="AAA"/>
    <property type="match status" value="1"/>
</dbReference>
<dbReference type="AlphaFoldDB" id="A0A0R1M7A1"/>
<dbReference type="PATRIC" id="fig|1423777.3.peg.1369"/>
<dbReference type="PROSITE" id="PS00211">
    <property type="entry name" value="ABC_TRANSPORTER_1"/>
    <property type="match status" value="1"/>
</dbReference>
<evidence type="ECO:0000256" key="4">
    <source>
        <dbReference type="ARBA" id="ARBA00022840"/>
    </source>
</evidence>
<proteinExistence type="inferred from homology"/>
<dbReference type="Proteomes" id="UP000051686">
    <property type="component" value="Unassembled WGS sequence"/>
</dbReference>
<dbReference type="InterPro" id="IPR003593">
    <property type="entry name" value="AAA+_ATPase"/>
</dbReference>
<dbReference type="EMBL" id="AZEH01000039">
    <property type="protein sequence ID" value="KRL04205.1"/>
    <property type="molecule type" value="Genomic_DNA"/>
</dbReference>
<dbReference type="STRING" id="1423777.FD46_GL001325"/>
<gene>
    <name evidence="6" type="ORF">FD46_GL001325</name>
</gene>
<evidence type="ECO:0000256" key="1">
    <source>
        <dbReference type="ARBA" id="ARBA00005417"/>
    </source>
</evidence>
<evidence type="ECO:0000256" key="3">
    <source>
        <dbReference type="ARBA" id="ARBA00022741"/>
    </source>
</evidence>
<dbReference type="PROSITE" id="PS50893">
    <property type="entry name" value="ABC_TRANSPORTER_2"/>
    <property type="match status" value="1"/>
</dbReference>
<dbReference type="OrthoDB" id="9804199at2"/>
<accession>A0A0R1M7A1</accession>
<dbReference type="InterPro" id="IPR017871">
    <property type="entry name" value="ABC_transporter-like_CS"/>
</dbReference>
<keyword evidence="2" id="KW-0813">Transport</keyword>
<dbReference type="InterPro" id="IPR003439">
    <property type="entry name" value="ABC_transporter-like_ATP-bd"/>
</dbReference>
<evidence type="ECO:0000313" key="7">
    <source>
        <dbReference type="Proteomes" id="UP000051686"/>
    </source>
</evidence>
<feature type="domain" description="ABC transporter" evidence="5">
    <location>
        <begin position="2"/>
        <end position="209"/>
    </location>
</feature>
<evidence type="ECO:0000313" key="6">
    <source>
        <dbReference type="EMBL" id="KRL04205.1"/>
    </source>
</evidence>
<evidence type="ECO:0000256" key="2">
    <source>
        <dbReference type="ARBA" id="ARBA00022448"/>
    </source>
</evidence>
<comment type="caution">
    <text evidence="6">The sequence shown here is derived from an EMBL/GenBank/DDBJ whole genome shotgun (WGS) entry which is preliminary data.</text>
</comment>
<dbReference type="GO" id="GO:0005524">
    <property type="term" value="F:ATP binding"/>
    <property type="evidence" value="ECO:0007669"/>
    <property type="project" value="UniProtKB-KW"/>
</dbReference>
<comment type="similarity">
    <text evidence="1">Belongs to the ABC transporter superfamily.</text>
</comment>
<keyword evidence="7" id="KW-1185">Reference proteome</keyword>
<keyword evidence="4 6" id="KW-0067">ATP-binding</keyword>
<reference evidence="6 7" key="1">
    <citation type="journal article" date="2015" name="Genome Announc.">
        <title>Expanding the biotechnology potential of lactobacilli through comparative genomics of 213 strains and associated genera.</title>
        <authorList>
            <person name="Sun Z."/>
            <person name="Harris H.M."/>
            <person name="McCann A."/>
            <person name="Guo C."/>
            <person name="Argimon S."/>
            <person name="Zhang W."/>
            <person name="Yang X."/>
            <person name="Jeffery I.B."/>
            <person name="Cooney J.C."/>
            <person name="Kagawa T.F."/>
            <person name="Liu W."/>
            <person name="Song Y."/>
            <person name="Salvetti E."/>
            <person name="Wrobel A."/>
            <person name="Rasinkangas P."/>
            <person name="Parkhill J."/>
            <person name="Rea M.C."/>
            <person name="O'Sullivan O."/>
            <person name="Ritari J."/>
            <person name="Douillard F.P."/>
            <person name="Paul Ross R."/>
            <person name="Yang R."/>
            <person name="Briner A.E."/>
            <person name="Felis G.E."/>
            <person name="de Vos W.M."/>
            <person name="Barrangou R."/>
            <person name="Klaenhammer T.R."/>
            <person name="Caufield P.W."/>
            <person name="Cui Y."/>
            <person name="Zhang H."/>
            <person name="O'Toole P.W."/>
        </authorList>
    </citation>
    <scope>NUCLEOTIDE SEQUENCE [LARGE SCALE GENOMIC DNA]</scope>
    <source>
        <strain evidence="6 7">DSM 19972</strain>
    </source>
</reference>
<dbReference type="PANTHER" id="PTHR43166:SF4">
    <property type="entry name" value="PHOSPHONATES IMPORT ATP-BINDING PROTEIN PHNC"/>
    <property type="match status" value="1"/>
</dbReference>
<name>A0A0R1M7A1_9LACO</name>
<dbReference type="RefSeq" id="WP_057896189.1">
    <property type="nucleotide sequence ID" value="NZ_AZEH01000039.1"/>
</dbReference>
<dbReference type="InterPro" id="IPR050086">
    <property type="entry name" value="MetN_ABC_transporter-like"/>
</dbReference>
<dbReference type="InterPro" id="IPR027417">
    <property type="entry name" value="P-loop_NTPase"/>
</dbReference>
<keyword evidence="3" id="KW-0547">Nucleotide-binding</keyword>
<dbReference type="GO" id="GO:0016887">
    <property type="term" value="F:ATP hydrolysis activity"/>
    <property type="evidence" value="ECO:0007669"/>
    <property type="project" value="InterPro"/>
</dbReference>
<sequence length="212" mass="23514">MLELKNLTKKFDKRIILDGVNFSIDDGKILCIVGQSGAGKTTLLRCISGLERADAGEILVDGKKFDPVNTKNQDSVIGIVFQEFQLFPHLSALENIMLAPELVLKETKVQAKEQAQDLLEKLSLKDKADLYPYQLSGGQKQRLAIARALAMKPKILCYDEPTSALDPALRDAVKKIIVALKKDGITQIVVTHDMEFAKQIADKILKVEVLKK</sequence>
<dbReference type="Gene3D" id="3.40.50.300">
    <property type="entry name" value="P-loop containing nucleotide triphosphate hydrolases"/>
    <property type="match status" value="1"/>
</dbReference>
<organism evidence="6 7">
    <name type="scientific">Liquorilactobacillus oeni DSM 19972</name>
    <dbReference type="NCBI Taxonomy" id="1423777"/>
    <lineage>
        <taxon>Bacteria</taxon>
        <taxon>Bacillati</taxon>
        <taxon>Bacillota</taxon>
        <taxon>Bacilli</taxon>
        <taxon>Lactobacillales</taxon>
        <taxon>Lactobacillaceae</taxon>
        <taxon>Liquorilactobacillus</taxon>
    </lineage>
</organism>
<dbReference type="SUPFAM" id="SSF52540">
    <property type="entry name" value="P-loop containing nucleoside triphosphate hydrolases"/>
    <property type="match status" value="1"/>
</dbReference>
<evidence type="ECO:0000259" key="5">
    <source>
        <dbReference type="PROSITE" id="PS50893"/>
    </source>
</evidence>
<dbReference type="Pfam" id="PF00005">
    <property type="entry name" value="ABC_tran"/>
    <property type="match status" value="1"/>
</dbReference>
<dbReference type="PANTHER" id="PTHR43166">
    <property type="entry name" value="AMINO ACID IMPORT ATP-BINDING PROTEIN"/>
    <property type="match status" value="1"/>
</dbReference>
<protein>
    <submittedName>
        <fullName evidence="6">Polar amino acid ABC transporter ATP-binding protein</fullName>
    </submittedName>
</protein>